<dbReference type="Proteomes" id="UP001201812">
    <property type="component" value="Unassembled WGS sequence"/>
</dbReference>
<proteinExistence type="predicted"/>
<comment type="caution">
    <text evidence="2">The sequence shown here is derived from an EMBL/GenBank/DDBJ whole genome shotgun (WGS) entry which is preliminary data.</text>
</comment>
<gene>
    <name evidence="2" type="ORF">DdX_04329</name>
</gene>
<dbReference type="EMBL" id="JAKKPZ010000004">
    <property type="protein sequence ID" value="KAI1722034.1"/>
    <property type="molecule type" value="Genomic_DNA"/>
</dbReference>
<organism evidence="2 3">
    <name type="scientific">Ditylenchus destructor</name>
    <dbReference type="NCBI Taxonomy" id="166010"/>
    <lineage>
        <taxon>Eukaryota</taxon>
        <taxon>Metazoa</taxon>
        <taxon>Ecdysozoa</taxon>
        <taxon>Nematoda</taxon>
        <taxon>Chromadorea</taxon>
        <taxon>Rhabditida</taxon>
        <taxon>Tylenchina</taxon>
        <taxon>Tylenchomorpha</taxon>
        <taxon>Sphaerularioidea</taxon>
        <taxon>Anguinidae</taxon>
        <taxon>Anguininae</taxon>
        <taxon>Ditylenchus</taxon>
    </lineage>
</organism>
<keyword evidence="3" id="KW-1185">Reference proteome</keyword>
<evidence type="ECO:0000256" key="1">
    <source>
        <dbReference type="SAM" id="MobiDB-lite"/>
    </source>
</evidence>
<evidence type="ECO:0000313" key="2">
    <source>
        <dbReference type="EMBL" id="KAI1722034.1"/>
    </source>
</evidence>
<dbReference type="AlphaFoldDB" id="A0AAD4N9N3"/>
<sequence length="181" mass="20049">MSFAASHYCFPPNRAVYFKEPPKVARVEPQAEPEVARSENIVCPAGDTVKVQRDVTVEQLKREVEDLRVEVNSLSCKLNTVLCTKNYGFTGPTKSESTRDAHVENTAPVSVSKSAKKKYEGPNTKNQQNFMVGNDRSFYAGFDTDIHYAGSDVNPYSHKRSNDAPVQVGSASVTDTCMETY</sequence>
<protein>
    <submittedName>
        <fullName evidence="2">Uncharacterized protein</fullName>
    </submittedName>
</protein>
<accession>A0AAD4N9N3</accession>
<reference evidence="2" key="1">
    <citation type="submission" date="2022-01" db="EMBL/GenBank/DDBJ databases">
        <title>Genome Sequence Resource for Two Populations of Ditylenchus destructor, the Migratory Endoparasitic Phytonematode.</title>
        <authorList>
            <person name="Zhang H."/>
            <person name="Lin R."/>
            <person name="Xie B."/>
        </authorList>
    </citation>
    <scope>NUCLEOTIDE SEQUENCE</scope>
    <source>
        <strain evidence="2">BazhouSP</strain>
    </source>
</reference>
<name>A0AAD4N9N3_9BILA</name>
<evidence type="ECO:0000313" key="3">
    <source>
        <dbReference type="Proteomes" id="UP001201812"/>
    </source>
</evidence>
<feature type="region of interest" description="Disordered" evidence="1">
    <location>
        <begin position="93"/>
        <end position="130"/>
    </location>
</feature>